<feature type="chain" id="PRO_5046336112" evidence="1">
    <location>
        <begin position="22"/>
        <end position="110"/>
    </location>
</feature>
<gene>
    <name evidence="3" type="primary">LOC111088476</name>
</gene>
<proteinExistence type="predicted"/>
<evidence type="ECO:0000256" key="1">
    <source>
        <dbReference type="SAM" id="SignalP"/>
    </source>
</evidence>
<accession>A0ABM1TEX4</accession>
<reference evidence="3" key="1">
    <citation type="submission" date="2025-08" db="UniProtKB">
        <authorList>
            <consortium name="RefSeq"/>
        </authorList>
    </citation>
    <scope>IDENTIFICATION</scope>
    <source>
        <tissue evidence="3">Muscle</tissue>
    </source>
</reference>
<keyword evidence="1" id="KW-0732">Signal</keyword>
<evidence type="ECO:0000313" key="2">
    <source>
        <dbReference type="Proteomes" id="UP000694941"/>
    </source>
</evidence>
<sequence>MTVMLARILCLSLFCCTMISSAPRTFQQSSATLLKPAIDDLWLAGDVWAAGGVQKEDRNYKYNQGDSFLSVKRKEGEYSAAELLAYLMLTAQRKNPQRNHVKELRFGLSR</sequence>
<dbReference type="Proteomes" id="UP000694941">
    <property type="component" value="Unplaced"/>
</dbReference>
<organism evidence="2 3">
    <name type="scientific">Limulus polyphemus</name>
    <name type="common">Atlantic horseshoe crab</name>
    <dbReference type="NCBI Taxonomy" id="6850"/>
    <lineage>
        <taxon>Eukaryota</taxon>
        <taxon>Metazoa</taxon>
        <taxon>Ecdysozoa</taxon>
        <taxon>Arthropoda</taxon>
        <taxon>Chelicerata</taxon>
        <taxon>Merostomata</taxon>
        <taxon>Xiphosura</taxon>
        <taxon>Limulidae</taxon>
        <taxon>Limulus</taxon>
    </lineage>
</organism>
<name>A0ABM1TEX4_LIMPO</name>
<protein>
    <submittedName>
        <fullName evidence="3">Uncharacterized protein LOC111088476</fullName>
    </submittedName>
</protein>
<dbReference type="GeneID" id="111088476"/>
<keyword evidence="2" id="KW-1185">Reference proteome</keyword>
<feature type="signal peptide" evidence="1">
    <location>
        <begin position="1"/>
        <end position="21"/>
    </location>
</feature>
<dbReference type="RefSeq" id="XP_022254430.1">
    <property type="nucleotide sequence ID" value="XM_022398722.1"/>
</dbReference>
<evidence type="ECO:0000313" key="3">
    <source>
        <dbReference type="RefSeq" id="XP_022254430.1"/>
    </source>
</evidence>